<organism evidence="2 3">
    <name type="scientific">Noviherbaspirillum autotrophicum</name>
    <dbReference type="NCBI Taxonomy" id="709839"/>
    <lineage>
        <taxon>Bacteria</taxon>
        <taxon>Pseudomonadati</taxon>
        <taxon>Pseudomonadota</taxon>
        <taxon>Betaproteobacteria</taxon>
        <taxon>Burkholderiales</taxon>
        <taxon>Oxalobacteraceae</taxon>
        <taxon>Noviherbaspirillum</taxon>
    </lineage>
</organism>
<dbReference type="PROSITE" id="PS51833">
    <property type="entry name" value="HDOD"/>
    <property type="match status" value="1"/>
</dbReference>
<dbReference type="Gene3D" id="1.10.3210.10">
    <property type="entry name" value="Hypothetical protein af1432"/>
    <property type="match status" value="1"/>
</dbReference>
<evidence type="ECO:0000313" key="2">
    <source>
        <dbReference type="EMBL" id="KIF80200.1"/>
    </source>
</evidence>
<name>A0A0C2BG29_9BURK</name>
<dbReference type="AlphaFoldDB" id="A0A0C2BG29"/>
<feature type="domain" description="HDOD" evidence="1">
    <location>
        <begin position="16"/>
        <end position="213"/>
    </location>
</feature>
<dbReference type="InterPro" id="IPR052340">
    <property type="entry name" value="RNase_Y/CdgJ"/>
</dbReference>
<dbReference type="SUPFAM" id="SSF109604">
    <property type="entry name" value="HD-domain/PDEase-like"/>
    <property type="match status" value="1"/>
</dbReference>
<dbReference type="RefSeq" id="WP_040039115.1">
    <property type="nucleotide sequence ID" value="NZ_JWJG01000028.1"/>
</dbReference>
<keyword evidence="3" id="KW-1185">Reference proteome</keyword>
<reference evidence="2 3" key="1">
    <citation type="submission" date="2014-12" db="EMBL/GenBank/DDBJ databases">
        <title>Denitrispirillum autotrophicum gen. nov., sp. nov., Denitrifying, Facultatively Autotrophic Bacteria Isolated from Rice Paddy Soil.</title>
        <authorList>
            <person name="Ishii S."/>
            <person name="Ashida N."/>
            <person name="Ohno H."/>
            <person name="Otsuka S."/>
            <person name="Yokota A."/>
            <person name="Senoo K."/>
        </authorList>
    </citation>
    <scope>NUCLEOTIDE SEQUENCE [LARGE SCALE GENOMIC DNA]</scope>
    <source>
        <strain evidence="2 3">TSA66</strain>
    </source>
</reference>
<dbReference type="Pfam" id="PF08668">
    <property type="entry name" value="HDOD"/>
    <property type="match status" value="1"/>
</dbReference>
<dbReference type="STRING" id="709839.TSA66_04260"/>
<dbReference type="OrthoDB" id="9813903at2"/>
<dbReference type="InterPro" id="IPR013976">
    <property type="entry name" value="HDOD"/>
</dbReference>
<protein>
    <recommendedName>
        <fullName evidence="1">HDOD domain-containing protein</fullName>
    </recommendedName>
</protein>
<gene>
    <name evidence="2" type="ORF">TSA66_04260</name>
</gene>
<accession>A0A0C2BG29</accession>
<dbReference type="PANTHER" id="PTHR33525">
    <property type="match status" value="1"/>
</dbReference>
<dbReference type="EMBL" id="JWJG01000028">
    <property type="protein sequence ID" value="KIF80200.1"/>
    <property type="molecule type" value="Genomic_DNA"/>
</dbReference>
<sequence length="315" mass="33934">MSEIIDFNELKATGALPSPRGVMLAVIRLCQREQVSLQELARTVQTDPVLAGRIIKLANAANPVKTRSIAAVTTDVLILIGVHAVRQVALGLSLAASYRNGACEGFDYGRFWTRSLAMACAARAIGERIRVAPAAELFTCGLLAGIGRLGIASARPLAYSRLLEEMRGCWPEELTLAEARLFGYSHLSLAAAMMADWNIPRMFGDAVLFHEKPHASSFATGSRQQRLTHGLHLAALIADLCVATDDERTLLVPSVFEAAAVSGLADDQVALLVDEVSREWAEWGEVLQLHTRALSLLPESGADITQLSQGPIDVQ</sequence>
<evidence type="ECO:0000313" key="3">
    <source>
        <dbReference type="Proteomes" id="UP000031572"/>
    </source>
</evidence>
<evidence type="ECO:0000259" key="1">
    <source>
        <dbReference type="PROSITE" id="PS51833"/>
    </source>
</evidence>
<dbReference type="Proteomes" id="UP000031572">
    <property type="component" value="Unassembled WGS sequence"/>
</dbReference>
<comment type="caution">
    <text evidence="2">The sequence shown here is derived from an EMBL/GenBank/DDBJ whole genome shotgun (WGS) entry which is preliminary data.</text>
</comment>
<proteinExistence type="predicted"/>
<dbReference type="PANTHER" id="PTHR33525:SF3">
    <property type="entry name" value="RIBONUCLEASE Y"/>
    <property type="match status" value="1"/>
</dbReference>